<protein>
    <submittedName>
        <fullName evidence="1">DCL family protein</fullName>
    </submittedName>
</protein>
<dbReference type="Gene3D" id="3.10.450.40">
    <property type="match status" value="1"/>
</dbReference>
<organism evidence="1 2">
    <name type="scientific">Janthinobacterium lividum</name>
    <dbReference type="NCBI Taxonomy" id="29581"/>
    <lineage>
        <taxon>Bacteria</taxon>
        <taxon>Pseudomonadati</taxon>
        <taxon>Pseudomonadota</taxon>
        <taxon>Betaproteobacteria</taxon>
        <taxon>Burkholderiales</taxon>
        <taxon>Oxalobacteraceae</taxon>
        <taxon>Janthinobacterium</taxon>
    </lineage>
</organism>
<dbReference type="PANTHER" id="PTHR33415">
    <property type="entry name" value="PROTEIN EMBRYO DEFECTIVE 514"/>
    <property type="match status" value="1"/>
</dbReference>
<gene>
    <name evidence="1" type="ORF">RB624_18995</name>
</gene>
<name>A0ABU0XYI0_9BURK</name>
<proteinExistence type="predicted"/>
<dbReference type="RefSeq" id="WP_307779867.1">
    <property type="nucleotide sequence ID" value="NZ_JAVFKP010000004.1"/>
</dbReference>
<dbReference type="EMBL" id="JAVFKP010000004">
    <property type="protein sequence ID" value="MDQ4627985.1"/>
    <property type="molecule type" value="Genomic_DNA"/>
</dbReference>
<dbReference type="Pfam" id="PF11523">
    <property type="entry name" value="DUF3223"/>
    <property type="match status" value="1"/>
</dbReference>
<evidence type="ECO:0000313" key="2">
    <source>
        <dbReference type="Proteomes" id="UP001237592"/>
    </source>
</evidence>
<sequence>MGRSIPVKLSNGRFWPNKKDAKAYFRELLSRYDVYERVNNVDEISDLTSILTVYDENLPITKIGVGIAYFEKRPHQEHSGNSACFYVVRIDGTSVDFSIYKALDAVAK</sequence>
<dbReference type="PANTHER" id="PTHR33415:SF12">
    <property type="entry name" value="PROTEIN EMBRYO DEFECTIVE 514"/>
    <property type="match status" value="1"/>
</dbReference>
<accession>A0ABU0XYI0</accession>
<dbReference type="InterPro" id="IPR044673">
    <property type="entry name" value="DCL-like"/>
</dbReference>
<keyword evidence="2" id="KW-1185">Reference proteome</keyword>
<dbReference type="Proteomes" id="UP001237592">
    <property type="component" value="Unassembled WGS sequence"/>
</dbReference>
<comment type="caution">
    <text evidence="1">The sequence shown here is derived from an EMBL/GenBank/DDBJ whole genome shotgun (WGS) entry which is preliminary data.</text>
</comment>
<evidence type="ECO:0000313" key="1">
    <source>
        <dbReference type="EMBL" id="MDQ4627985.1"/>
    </source>
</evidence>
<reference evidence="1 2" key="1">
    <citation type="submission" date="2023-08" db="EMBL/GenBank/DDBJ databases">
        <title>Draft genome sequence of Janthinobacterium lividum.</title>
        <authorList>
            <person name="Chun B.H."/>
            <person name="Lee Y."/>
        </authorList>
    </citation>
    <scope>NUCLEOTIDE SEQUENCE [LARGE SCALE GENOMIC DNA]</scope>
    <source>
        <strain evidence="1 2">AMJK</strain>
    </source>
</reference>